<reference evidence="2 3" key="1">
    <citation type="submission" date="2015-05" db="EMBL/GenBank/DDBJ databases">
        <authorList>
            <person name="Wang D.B."/>
            <person name="Wang M."/>
        </authorList>
    </citation>
    <scope>NUCLEOTIDE SEQUENCE [LARGE SCALE GENOMIC DNA]</scope>
    <source>
        <strain evidence="2">VL1</strain>
    </source>
</reference>
<protein>
    <recommendedName>
        <fullName evidence="4">Methyltransferase type 11 domain-containing protein</fullName>
    </recommendedName>
</protein>
<dbReference type="SUPFAM" id="SSF53335">
    <property type="entry name" value="S-adenosyl-L-methionine-dependent methyltransferases"/>
    <property type="match status" value="1"/>
</dbReference>
<dbReference type="Gene3D" id="3.40.50.150">
    <property type="entry name" value="Vaccinia Virus protein VP39"/>
    <property type="match status" value="1"/>
</dbReference>
<evidence type="ECO:0000256" key="1">
    <source>
        <dbReference type="ARBA" id="ARBA00038158"/>
    </source>
</evidence>
<proteinExistence type="inferred from homology"/>
<dbReference type="CDD" id="cd02440">
    <property type="entry name" value="AdoMet_MTases"/>
    <property type="match status" value="1"/>
</dbReference>
<dbReference type="STRING" id="100787.A0A0G4L7R4"/>
<evidence type="ECO:0008006" key="4">
    <source>
        <dbReference type="Google" id="ProtNLM"/>
    </source>
</evidence>
<evidence type="ECO:0000313" key="2">
    <source>
        <dbReference type="EMBL" id="CRK18058.1"/>
    </source>
</evidence>
<dbReference type="PANTHER" id="PTHR43591:SF10">
    <property type="entry name" value="ABC TRANSMEMBRANE TYPE-1 DOMAIN-CONTAINING PROTEIN-RELATED"/>
    <property type="match status" value="1"/>
</dbReference>
<dbReference type="InterPro" id="IPR029063">
    <property type="entry name" value="SAM-dependent_MTases_sf"/>
</dbReference>
<organism evidence="2 3">
    <name type="scientific">Verticillium longisporum</name>
    <name type="common">Verticillium dahliae var. longisporum</name>
    <dbReference type="NCBI Taxonomy" id="100787"/>
    <lineage>
        <taxon>Eukaryota</taxon>
        <taxon>Fungi</taxon>
        <taxon>Dikarya</taxon>
        <taxon>Ascomycota</taxon>
        <taxon>Pezizomycotina</taxon>
        <taxon>Sordariomycetes</taxon>
        <taxon>Hypocreomycetidae</taxon>
        <taxon>Glomerellales</taxon>
        <taxon>Plectosphaerellaceae</taxon>
        <taxon>Verticillium</taxon>
    </lineage>
</organism>
<dbReference type="AlphaFoldDB" id="A0A0G4L7R4"/>
<accession>A0A0G4L7R4</accession>
<evidence type="ECO:0000313" key="3">
    <source>
        <dbReference type="Proteomes" id="UP000044602"/>
    </source>
</evidence>
<dbReference type="Pfam" id="PF13489">
    <property type="entry name" value="Methyltransf_23"/>
    <property type="match status" value="1"/>
</dbReference>
<comment type="similarity">
    <text evidence="1">Belongs to the methyltransferase superfamily. LaeA methyltransferase family.</text>
</comment>
<dbReference type="PANTHER" id="PTHR43591">
    <property type="entry name" value="METHYLTRANSFERASE"/>
    <property type="match status" value="1"/>
</dbReference>
<dbReference type="EMBL" id="CVQH01009113">
    <property type="protein sequence ID" value="CRK18058.1"/>
    <property type="molecule type" value="Genomic_DNA"/>
</dbReference>
<keyword evidence="3" id="KW-1185">Reference proteome</keyword>
<sequence length="340" mass="37572">MAGSSPAPVDNAPAAAAAVAAVPESAAVPAAAVPAAAPAAAPATSDVDDNILPGRHWVAQAENDADSFVDSVGDETTASLRSSIRNYREINGRTYHGEVGQAEYWGPNDDRAQEGLDIHDFADEFPGAEVIGTDVSPIQPSWIPPNLKFEIDDCTREWTYAENSIDYVHTRWLIGSIADWTALFKEAFKCLKPGGYLESHEPSSGFENQGEPLDQKSALAQWGKFFVKGGLKFGRPFTVFEEHIQRKAMEAAGFVDIEEREIINPVGNWPADPKTKEIAQFSEATFLEDPKGYIAFFAHALEWTTEEIEMYLLQFRRELKSSSHRAFYRHRVVWGKKPLV</sequence>
<gene>
    <name evidence="2" type="ORF">BN1708_012229</name>
</gene>
<dbReference type="Proteomes" id="UP000044602">
    <property type="component" value="Unassembled WGS sequence"/>
</dbReference>
<dbReference type="GO" id="GO:0008168">
    <property type="term" value="F:methyltransferase activity"/>
    <property type="evidence" value="ECO:0007669"/>
    <property type="project" value="TreeGrafter"/>
</dbReference>
<name>A0A0G4L7R4_VERLO</name>